<protein>
    <submittedName>
        <fullName evidence="3">DUF222 domain-containing protein</fullName>
    </submittedName>
</protein>
<feature type="compositionally biased region" description="Basic and acidic residues" evidence="1">
    <location>
        <begin position="708"/>
        <end position="725"/>
    </location>
</feature>
<keyword evidence="4" id="KW-1185">Reference proteome</keyword>
<dbReference type="CDD" id="cd00085">
    <property type="entry name" value="HNHc"/>
    <property type="match status" value="1"/>
</dbReference>
<name>A0ABV9YGW0_9PSEU</name>
<evidence type="ECO:0000313" key="4">
    <source>
        <dbReference type="Proteomes" id="UP001595947"/>
    </source>
</evidence>
<gene>
    <name evidence="3" type="ORF">ACFPBZ_01510</name>
</gene>
<dbReference type="EMBL" id="JBHSIV010000001">
    <property type="protein sequence ID" value="MFC5060867.1"/>
    <property type="molecule type" value="Genomic_DNA"/>
</dbReference>
<proteinExistence type="predicted"/>
<feature type="compositionally biased region" description="Acidic residues" evidence="1">
    <location>
        <begin position="363"/>
        <end position="382"/>
    </location>
</feature>
<comment type="caution">
    <text evidence="3">The sequence shown here is derived from an EMBL/GenBank/DDBJ whole genome shotgun (WGS) entry which is preliminary data.</text>
</comment>
<feature type="compositionally biased region" description="Acidic residues" evidence="1">
    <location>
        <begin position="291"/>
        <end position="305"/>
    </location>
</feature>
<feature type="region of interest" description="Disordered" evidence="1">
    <location>
        <begin position="689"/>
        <end position="742"/>
    </location>
</feature>
<reference evidence="4" key="1">
    <citation type="journal article" date="2019" name="Int. J. Syst. Evol. Microbiol.">
        <title>The Global Catalogue of Microorganisms (GCM) 10K type strain sequencing project: providing services to taxonomists for standard genome sequencing and annotation.</title>
        <authorList>
            <consortium name="The Broad Institute Genomics Platform"/>
            <consortium name="The Broad Institute Genome Sequencing Center for Infectious Disease"/>
            <person name="Wu L."/>
            <person name="Ma J."/>
        </authorList>
    </citation>
    <scope>NUCLEOTIDE SEQUENCE [LARGE SCALE GENOMIC DNA]</scope>
    <source>
        <strain evidence="4">CGMCC 4.7093</strain>
    </source>
</reference>
<feature type="region of interest" description="Disordered" evidence="1">
    <location>
        <begin position="285"/>
        <end position="426"/>
    </location>
</feature>
<evidence type="ECO:0000256" key="1">
    <source>
        <dbReference type="SAM" id="MobiDB-lite"/>
    </source>
</evidence>
<feature type="domain" description="HNH nuclease" evidence="2">
    <location>
        <begin position="583"/>
        <end position="635"/>
    </location>
</feature>
<dbReference type="SMART" id="SM00507">
    <property type="entry name" value="HNHc"/>
    <property type="match status" value="1"/>
</dbReference>
<accession>A0ABV9YGW0</accession>
<dbReference type="InterPro" id="IPR003615">
    <property type="entry name" value="HNH_nuc"/>
</dbReference>
<dbReference type="InterPro" id="IPR003870">
    <property type="entry name" value="DUF222"/>
</dbReference>
<evidence type="ECO:0000259" key="2">
    <source>
        <dbReference type="SMART" id="SM00507"/>
    </source>
</evidence>
<feature type="compositionally biased region" description="Acidic residues" evidence="1">
    <location>
        <begin position="330"/>
        <end position="353"/>
    </location>
</feature>
<sequence>MTAPTDDDPATTAGAADDGGVAAVLEARVPGPELLAALSTDPGPVIGEVAEAGLRAGFALECHATWLRCRWLLEACRARAGTTKRVLDDPYAAQIAAATLGCSSTMAAMRLELAAGVLERLPRLGEEMAAGRLEERKAWHFVSILRDLDDETAREVVEALLGRAAATPHGKLADLIEAKAGELDPAWDAVRRAAAVARARVVARLRSTGAGEISGLDLPWETAKEAYDHLVAVADAVRRELGMRGITVAEGRVQSHVFLRLLGRGHLGADDPDIVARLVEELAALPHPDDPDPDDTEPGPDDDGPDGGPGPDDGPDAGPDDPRGSSPDSNPDDSNPDDSSDDSSDDSGPDDSGPDDRGPDDREPTDDLPTDDEPGPNLDDLDGASSGSPSNGPNSDGDGDGGPGLDDPGSDGGLFDPEPTSGPAGAVAAGAVAGAGRRLAYRRRVAVRLGLATLLGLDHHPGQMTGWGTVPAPIARHLADQRHAATWRLLLYTTLGALEHVLLVHPPGGTADVAADDPHRRQIVELTAQTTELEGLDPLDADACLHPDLVASAQAALAAARAHPENHPARSLADAAERHPRTALDTWIRARDRSCRFPGCDRPAHAADLDHTLAVTDSGITVADNLGPLCRRHHRLKHHPASGWTLHQPAPGTFVWTAPTGTIHVVEPDPVLPPPAPLNTDPNRHLGLLHAPGEYEPRPWTPRRDRRGRISDAAHRTAIKIDQHERRRQAASPNPFDDEPPF</sequence>
<dbReference type="Proteomes" id="UP001595947">
    <property type="component" value="Unassembled WGS sequence"/>
</dbReference>
<dbReference type="Pfam" id="PF02720">
    <property type="entry name" value="DUF222"/>
    <property type="match status" value="1"/>
</dbReference>
<feature type="compositionally biased region" description="Low complexity" evidence="1">
    <location>
        <begin position="385"/>
        <end position="396"/>
    </location>
</feature>
<organism evidence="3 4">
    <name type="scientific">Actinomycetospora atypica</name>
    <dbReference type="NCBI Taxonomy" id="1290095"/>
    <lineage>
        <taxon>Bacteria</taxon>
        <taxon>Bacillati</taxon>
        <taxon>Actinomycetota</taxon>
        <taxon>Actinomycetes</taxon>
        <taxon>Pseudonocardiales</taxon>
        <taxon>Pseudonocardiaceae</taxon>
        <taxon>Actinomycetospora</taxon>
    </lineage>
</organism>
<dbReference type="RefSeq" id="WP_378034201.1">
    <property type="nucleotide sequence ID" value="NZ_JBHSIV010000001.1"/>
</dbReference>
<evidence type="ECO:0000313" key="3">
    <source>
        <dbReference type="EMBL" id="MFC5060867.1"/>
    </source>
</evidence>